<evidence type="ECO:0000256" key="8">
    <source>
        <dbReference type="ARBA" id="ARBA00022989"/>
    </source>
</evidence>
<evidence type="ECO:0000256" key="9">
    <source>
        <dbReference type="ARBA" id="ARBA00023053"/>
    </source>
</evidence>
<evidence type="ECO:0000256" key="3">
    <source>
        <dbReference type="ARBA" id="ARBA00007367"/>
    </source>
</evidence>
<evidence type="ECO:0000256" key="14">
    <source>
        <dbReference type="SAM" id="MobiDB-lite"/>
    </source>
</evidence>
<keyword evidence="12 13" id="KW-0739">Sodium transport</keyword>
<comment type="subcellular location">
    <subcellularLocation>
        <location evidence="2">Cell membrane</location>
        <topology evidence="2">Multi-pass membrane protein</topology>
    </subcellularLocation>
    <subcellularLocation>
        <location evidence="1">Recycling endosome membrane</location>
        <topology evidence="1">Multi-pass membrane protein</topology>
    </subcellularLocation>
</comment>
<dbReference type="Proteomes" id="UP000664991">
    <property type="component" value="Unassembled WGS sequence"/>
</dbReference>
<evidence type="ECO:0000256" key="1">
    <source>
        <dbReference type="ARBA" id="ARBA00004195"/>
    </source>
</evidence>
<feature type="transmembrane region" description="Helical" evidence="15">
    <location>
        <begin position="130"/>
        <end position="159"/>
    </location>
</feature>
<evidence type="ECO:0000256" key="7">
    <source>
        <dbReference type="ARBA" id="ARBA00022753"/>
    </source>
</evidence>
<name>A0A836D879_SHEEP</name>
<dbReference type="GO" id="GO:0015385">
    <property type="term" value="F:sodium:proton antiporter activity"/>
    <property type="evidence" value="ECO:0007669"/>
    <property type="project" value="InterPro"/>
</dbReference>
<feature type="transmembrane region" description="Helical" evidence="15">
    <location>
        <begin position="275"/>
        <end position="293"/>
    </location>
</feature>
<feature type="domain" description="Cation/H+ exchanger transmembrane" evidence="16">
    <location>
        <begin position="11"/>
        <end position="302"/>
    </location>
</feature>
<keyword evidence="9" id="KW-0915">Sodium</keyword>
<keyword evidence="13" id="KW-0050">Antiport</keyword>
<dbReference type="AlphaFoldDB" id="A0A836D879"/>
<feature type="region of interest" description="Disordered" evidence="14">
    <location>
        <begin position="407"/>
        <end position="435"/>
    </location>
</feature>
<keyword evidence="10 13" id="KW-0406">Ion transport</keyword>
<proteinExistence type="inferred from homology"/>
<dbReference type="PRINTS" id="PR01088">
    <property type="entry name" value="NAHEXCHNGR6"/>
</dbReference>
<comment type="caution">
    <text evidence="17">The sequence shown here is derived from an EMBL/GenBank/DDBJ whole genome shotgun (WGS) entry which is preliminary data.</text>
</comment>
<keyword evidence="7" id="KW-0967">Endosome</keyword>
<evidence type="ECO:0000256" key="13">
    <source>
        <dbReference type="RuleBase" id="RU003722"/>
    </source>
</evidence>
<dbReference type="GO" id="GO:0005886">
    <property type="term" value="C:plasma membrane"/>
    <property type="evidence" value="ECO:0007669"/>
    <property type="project" value="UniProtKB-SubCell"/>
</dbReference>
<dbReference type="GO" id="GO:0015386">
    <property type="term" value="F:potassium:proton antiporter activity"/>
    <property type="evidence" value="ECO:0007669"/>
    <property type="project" value="TreeGrafter"/>
</dbReference>
<evidence type="ECO:0000313" key="18">
    <source>
        <dbReference type="Proteomes" id="UP000664991"/>
    </source>
</evidence>
<keyword evidence="8 15" id="KW-1133">Transmembrane helix</keyword>
<dbReference type="InterPro" id="IPR018422">
    <property type="entry name" value="Cation/H_exchanger_CPA1"/>
</dbReference>
<feature type="non-terminal residue" evidence="17">
    <location>
        <position position="1"/>
    </location>
</feature>
<dbReference type="Pfam" id="PF00999">
    <property type="entry name" value="Na_H_Exchanger"/>
    <property type="match status" value="1"/>
</dbReference>
<keyword evidence="5" id="KW-1003">Cell membrane</keyword>
<protein>
    <recommendedName>
        <fullName evidence="13">Sodium/hydrogen exchanger</fullName>
    </recommendedName>
</protein>
<gene>
    <name evidence="17" type="ORF">JEQ12_001734</name>
</gene>
<organism evidence="17 18">
    <name type="scientific">Ovis aries</name>
    <name type="common">Sheep</name>
    <dbReference type="NCBI Taxonomy" id="9940"/>
    <lineage>
        <taxon>Eukaryota</taxon>
        <taxon>Metazoa</taxon>
        <taxon>Chordata</taxon>
        <taxon>Craniata</taxon>
        <taxon>Vertebrata</taxon>
        <taxon>Euteleostomi</taxon>
        <taxon>Mammalia</taxon>
        <taxon>Eutheria</taxon>
        <taxon>Laurasiatheria</taxon>
        <taxon>Artiodactyla</taxon>
        <taxon>Ruminantia</taxon>
        <taxon>Pecora</taxon>
        <taxon>Bovidae</taxon>
        <taxon>Caprinae</taxon>
        <taxon>Ovis</taxon>
    </lineage>
</organism>
<dbReference type="PANTHER" id="PTHR10110">
    <property type="entry name" value="SODIUM/HYDROGEN EXCHANGER"/>
    <property type="match status" value="1"/>
</dbReference>
<feature type="transmembrane region" description="Helical" evidence="15">
    <location>
        <begin position="207"/>
        <end position="229"/>
    </location>
</feature>
<dbReference type="GO" id="GO:0055038">
    <property type="term" value="C:recycling endosome membrane"/>
    <property type="evidence" value="ECO:0007669"/>
    <property type="project" value="UniProtKB-SubCell"/>
</dbReference>
<keyword evidence="6 13" id="KW-0812">Transmembrane</keyword>
<reference evidence="17 18" key="1">
    <citation type="submission" date="2020-12" db="EMBL/GenBank/DDBJ databases">
        <title>De novo assembly of Tibetan sheep genome.</title>
        <authorList>
            <person name="Li X."/>
        </authorList>
    </citation>
    <scope>NUCLEOTIDE SEQUENCE [LARGE SCALE GENOMIC DNA]</scope>
    <source>
        <tissue evidence="17">Heart</tissue>
    </source>
</reference>
<feature type="transmembrane region" description="Helical" evidence="15">
    <location>
        <begin position="180"/>
        <end position="201"/>
    </location>
</feature>
<evidence type="ECO:0000256" key="15">
    <source>
        <dbReference type="SAM" id="Phobius"/>
    </source>
</evidence>
<comment type="similarity">
    <text evidence="3 13">Belongs to the monovalent cation:proton antiporter 1 (CPA1) transporter (TC 2.A.36) family.</text>
</comment>
<dbReference type="InterPro" id="IPR002090">
    <property type="entry name" value="NHE-6/7/9"/>
</dbReference>
<accession>A0A836D879</accession>
<dbReference type="GO" id="GO:0051453">
    <property type="term" value="P:regulation of intracellular pH"/>
    <property type="evidence" value="ECO:0007669"/>
    <property type="project" value="TreeGrafter"/>
</dbReference>
<dbReference type="PANTHER" id="PTHR10110:SF61">
    <property type="entry name" value="SODIUM_HYDROGEN EXCHANGER 9"/>
    <property type="match status" value="1"/>
</dbReference>
<evidence type="ECO:0000256" key="12">
    <source>
        <dbReference type="ARBA" id="ARBA00023201"/>
    </source>
</evidence>
<evidence type="ECO:0000313" key="17">
    <source>
        <dbReference type="EMBL" id="KAG5216158.1"/>
    </source>
</evidence>
<evidence type="ECO:0000256" key="10">
    <source>
        <dbReference type="ARBA" id="ARBA00023065"/>
    </source>
</evidence>
<evidence type="ECO:0000256" key="4">
    <source>
        <dbReference type="ARBA" id="ARBA00022448"/>
    </source>
</evidence>
<evidence type="ECO:0000256" key="2">
    <source>
        <dbReference type="ARBA" id="ARBA00004651"/>
    </source>
</evidence>
<evidence type="ECO:0000256" key="5">
    <source>
        <dbReference type="ARBA" id="ARBA00022475"/>
    </source>
</evidence>
<dbReference type="InterPro" id="IPR006153">
    <property type="entry name" value="Cation/H_exchanger_TM"/>
</dbReference>
<dbReference type="NCBIfam" id="TIGR00840">
    <property type="entry name" value="b_cpa1"/>
    <property type="match status" value="1"/>
</dbReference>
<dbReference type="InterPro" id="IPR004709">
    <property type="entry name" value="NaH_exchanger"/>
</dbReference>
<dbReference type="GO" id="GO:0098719">
    <property type="term" value="P:sodium ion import across plasma membrane"/>
    <property type="evidence" value="ECO:0007669"/>
    <property type="project" value="TreeGrafter"/>
</dbReference>
<dbReference type="Gene3D" id="6.10.140.1330">
    <property type="match status" value="1"/>
</dbReference>
<evidence type="ECO:0000259" key="16">
    <source>
        <dbReference type="Pfam" id="PF00999"/>
    </source>
</evidence>
<sequence length="457" mass="50916">LIMYGFVKAMVYADQLKNGDFHFTDCLFFGSLMSATDPVTVLAIFHELHVDPDLYTLLFGESVLNDAVAIVLTYSISIYSPKENPNTFDAAAFFQSVGNFLGIFAGSFAMGSAYAVVTALISFFPMLETGLFFLLSWSAFLSAEAAGLTGIVAVLFCGVTQAHYTYNNLSSDSKMRTKQLFEFMNFLAENVIFCYMGLALFTFQNHIFNALFILGAFVAIFVARACNIYPLSFLLNLGRKHTIPWNFQHMMMFSGLRGAIAFALAIRSTESQPKQMMFTTTLLLVFFTVWIFGGGTTPMLTWLQIRVGVDLDEDQKEEPSSHQATNNLGKSTTKSESAWLFRMWYGFDHKYLKPILTHSGPPLTTTLPEWCGPISRLLTSPQAYGEHLKEDDVECIVNQDELAMNYQEQGTSPCSPPGEDQKASPQTPSKENIYEGDLGLGSYELKLEKTPSQSQLN</sequence>
<feature type="transmembrane region" description="Helical" evidence="15">
    <location>
        <begin position="100"/>
        <end position="124"/>
    </location>
</feature>
<evidence type="ECO:0000256" key="6">
    <source>
        <dbReference type="ARBA" id="ARBA00022692"/>
    </source>
</evidence>
<dbReference type="EMBL" id="JAEMGP010000001">
    <property type="protein sequence ID" value="KAG5216158.1"/>
    <property type="molecule type" value="Genomic_DNA"/>
</dbReference>
<evidence type="ECO:0000256" key="11">
    <source>
        <dbReference type="ARBA" id="ARBA00023136"/>
    </source>
</evidence>
<keyword evidence="4 13" id="KW-0813">Transport</keyword>
<keyword evidence="11 15" id="KW-0472">Membrane</keyword>